<dbReference type="GO" id="GO:0006508">
    <property type="term" value="P:proteolysis"/>
    <property type="evidence" value="ECO:0007669"/>
    <property type="project" value="InterPro"/>
</dbReference>
<reference evidence="3 4" key="2">
    <citation type="submission" date="2019-09" db="EMBL/GenBank/DDBJ databases">
        <authorList>
            <person name="Jin C."/>
        </authorList>
    </citation>
    <scope>NUCLEOTIDE SEQUENCE [LARGE SCALE GENOMIC DNA]</scope>
    <source>
        <strain evidence="3 4">BN140002</strain>
    </source>
</reference>
<evidence type="ECO:0000256" key="1">
    <source>
        <dbReference type="SAM" id="MobiDB-lite"/>
    </source>
</evidence>
<reference evidence="3 4" key="1">
    <citation type="submission" date="2019-09" db="EMBL/GenBank/DDBJ databases">
        <title>Salinarimonas rosea gen. nov., sp. nov., a new member of the a-2 subgroup of the Proteobacteria.</title>
        <authorList>
            <person name="Liu J."/>
        </authorList>
    </citation>
    <scope>NUCLEOTIDE SEQUENCE [LARGE SCALE GENOMIC DNA]</scope>
    <source>
        <strain evidence="3 4">BN140002</strain>
    </source>
</reference>
<dbReference type="SUPFAM" id="SSF46785">
    <property type="entry name" value="Winged helix' DNA-binding domain"/>
    <property type="match status" value="1"/>
</dbReference>
<organism evidence="3 4">
    <name type="scientific">Salinarimonas soli</name>
    <dbReference type="NCBI Taxonomy" id="1638099"/>
    <lineage>
        <taxon>Bacteria</taxon>
        <taxon>Pseudomonadati</taxon>
        <taxon>Pseudomonadota</taxon>
        <taxon>Alphaproteobacteria</taxon>
        <taxon>Hyphomicrobiales</taxon>
        <taxon>Salinarimonadaceae</taxon>
        <taxon>Salinarimonas</taxon>
    </lineage>
</organism>
<dbReference type="AlphaFoldDB" id="A0A5B2V8F1"/>
<name>A0A5B2V8F1_9HYPH</name>
<dbReference type="EMBL" id="VUOA01000037">
    <property type="protein sequence ID" value="KAA2235251.1"/>
    <property type="molecule type" value="Genomic_DNA"/>
</dbReference>
<dbReference type="Gene3D" id="1.10.10.10">
    <property type="entry name" value="Winged helix-like DNA-binding domain superfamily/Winged helix DNA-binding domain"/>
    <property type="match status" value="1"/>
</dbReference>
<dbReference type="Proteomes" id="UP000323142">
    <property type="component" value="Unassembled WGS sequence"/>
</dbReference>
<evidence type="ECO:0000313" key="4">
    <source>
        <dbReference type="Proteomes" id="UP000323142"/>
    </source>
</evidence>
<feature type="domain" description="LexA repressor DNA-binding" evidence="2">
    <location>
        <begin position="2"/>
        <end position="52"/>
    </location>
</feature>
<protein>
    <recommendedName>
        <fullName evidence="2">LexA repressor DNA-binding domain-containing protein</fullName>
    </recommendedName>
</protein>
<feature type="region of interest" description="Disordered" evidence="1">
    <location>
        <begin position="127"/>
        <end position="158"/>
    </location>
</feature>
<evidence type="ECO:0000259" key="2">
    <source>
        <dbReference type="Pfam" id="PF01726"/>
    </source>
</evidence>
<feature type="compositionally biased region" description="Low complexity" evidence="1">
    <location>
        <begin position="132"/>
        <end position="144"/>
    </location>
</feature>
<proteinExistence type="predicted"/>
<dbReference type="RefSeq" id="WP_149821294.1">
    <property type="nucleotide sequence ID" value="NZ_VUOA01000037.1"/>
</dbReference>
<evidence type="ECO:0000313" key="3">
    <source>
        <dbReference type="EMBL" id="KAA2235251.1"/>
    </source>
</evidence>
<comment type="caution">
    <text evidence="3">The sequence shown here is derived from an EMBL/GenBank/DDBJ whole genome shotgun (WGS) entry which is preliminary data.</text>
</comment>
<keyword evidence="4" id="KW-1185">Reference proteome</keyword>
<dbReference type="InterPro" id="IPR036390">
    <property type="entry name" value="WH_DNA-bd_sf"/>
</dbReference>
<dbReference type="InterPro" id="IPR036388">
    <property type="entry name" value="WH-like_DNA-bd_sf"/>
</dbReference>
<gene>
    <name evidence="3" type="ORF">F0L46_21145</name>
</gene>
<dbReference type="Pfam" id="PF01726">
    <property type="entry name" value="LexA_DNA_bind"/>
    <property type="match status" value="1"/>
</dbReference>
<dbReference type="InterPro" id="IPR006199">
    <property type="entry name" value="LexA_DNA-bd_dom"/>
</dbReference>
<accession>A0A5B2V8F1</accession>
<dbReference type="GO" id="GO:0004252">
    <property type="term" value="F:serine-type endopeptidase activity"/>
    <property type="evidence" value="ECO:0007669"/>
    <property type="project" value="InterPro"/>
</dbReference>
<sequence length="158" mass="17445">MMLPLTKLQRDTLVFITEHVGAEGRGPTYEELRQGLEMRSVSSVRRHVKILTEARLLQSSRTERPRRFVPGDPHPVSEALALLPSTATTFSVRLSGPLRDTLAEICDKTRLPAEQIIVQALRDFTSRHEASGPAPAGRATPARPLNHEDNGDLPPGKL</sequence>